<dbReference type="GO" id="GO:0044571">
    <property type="term" value="P:[2Fe-2S] cluster assembly"/>
    <property type="evidence" value="ECO:0007669"/>
    <property type="project" value="InterPro"/>
</dbReference>
<accession>A0A2P7Z012</accession>
<protein>
    <submittedName>
        <fullName evidence="4">Fe-S protein assembly co-chaperone HscB</fullName>
    </submittedName>
</protein>
<dbReference type="PANTHER" id="PTHR14021:SF15">
    <property type="entry name" value="IRON-SULFUR CLUSTER CO-CHAPERONE PROTEIN HSCB"/>
    <property type="match status" value="1"/>
</dbReference>
<feature type="domain" description="Co-chaperone HscB C-terminal oligomerisation" evidence="3">
    <location>
        <begin position="146"/>
        <end position="218"/>
    </location>
</feature>
<dbReference type="OrthoDB" id="448954at2759"/>
<organism evidence="4 5">
    <name type="scientific">Candidozyma pseudohaemuli</name>
    <dbReference type="NCBI Taxonomy" id="418784"/>
    <lineage>
        <taxon>Eukaryota</taxon>
        <taxon>Fungi</taxon>
        <taxon>Dikarya</taxon>
        <taxon>Ascomycota</taxon>
        <taxon>Saccharomycotina</taxon>
        <taxon>Pichiomycetes</taxon>
        <taxon>Metschnikowiaceae</taxon>
        <taxon>Candidozyma</taxon>
    </lineage>
</organism>
<comment type="similarity">
    <text evidence="1">Belongs to the HscB family.</text>
</comment>
<dbReference type="Gene3D" id="1.20.1280.20">
    <property type="entry name" value="HscB, C-terminal domain"/>
    <property type="match status" value="1"/>
</dbReference>
<evidence type="ECO:0000259" key="3">
    <source>
        <dbReference type="Pfam" id="PF07743"/>
    </source>
</evidence>
<sequence>MWRSIRHNAAQGLLKSARRSYAAHVKSYFELYPKTFPQGGPPKDSFIINDRLLRREHRGLQSQNHPDIVMGSASLLNGEGEEAKSDNQISALLNRAYSTIKNPYTRAAYLIKIQHPEKLDITQDETSKDLIAKFQQSSSEYTLDYKMLLMTVLDAHESLEMAANEGDLESLAVENDERVEESEEKLERLFKTEPVPWNDILIETIRLKYWMNIANGIKEWEPGKPVHLTH</sequence>
<evidence type="ECO:0000256" key="1">
    <source>
        <dbReference type="ARBA" id="ARBA00010476"/>
    </source>
</evidence>
<name>A0A2P7Z012_9ASCO</name>
<dbReference type="AlphaFoldDB" id="A0A2P7Z012"/>
<dbReference type="SUPFAM" id="SSF47144">
    <property type="entry name" value="HSC20 (HSCB), C-terminal oligomerisation domain"/>
    <property type="match status" value="1"/>
</dbReference>
<dbReference type="NCBIfam" id="TIGR00714">
    <property type="entry name" value="hscB"/>
    <property type="match status" value="1"/>
</dbReference>
<evidence type="ECO:0000313" key="4">
    <source>
        <dbReference type="EMBL" id="PSK41553.1"/>
    </source>
</evidence>
<dbReference type="EMBL" id="PYFQ01000001">
    <property type="protein sequence ID" value="PSK41553.1"/>
    <property type="molecule type" value="Genomic_DNA"/>
</dbReference>
<dbReference type="InterPro" id="IPR036869">
    <property type="entry name" value="J_dom_sf"/>
</dbReference>
<dbReference type="GO" id="GO:0051259">
    <property type="term" value="P:protein complex oligomerization"/>
    <property type="evidence" value="ECO:0007669"/>
    <property type="project" value="InterPro"/>
</dbReference>
<dbReference type="InterPro" id="IPR009073">
    <property type="entry name" value="HscB_oligo_C"/>
</dbReference>
<keyword evidence="5" id="KW-1185">Reference proteome</keyword>
<dbReference type="Pfam" id="PF07743">
    <property type="entry name" value="HSCB_C"/>
    <property type="match status" value="1"/>
</dbReference>
<dbReference type="InterPro" id="IPR036386">
    <property type="entry name" value="HscB_C_sf"/>
</dbReference>
<dbReference type="GO" id="GO:0051087">
    <property type="term" value="F:protein-folding chaperone binding"/>
    <property type="evidence" value="ECO:0007669"/>
    <property type="project" value="InterPro"/>
</dbReference>
<dbReference type="Proteomes" id="UP000241107">
    <property type="component" value="Unassembled WGS sequence"/>
</dbReference>
<dbReference type="SUPFAM" id="SSF46565">
    <property type="entry name" value="Chaperone J-domain"/>
    <property type="match status" value="1"/>
</dbReference>
<proteinExistence type="inferred from homology"/>
<dbReference type="GO" id="GO:0001671">
    <property type="term" value="F:ATPase activator activity"/>
    <property type="evidence" value="ECO:0007669"/>
    <property type="project" value="InterPro"/>
</dbReference>
<gene>
    <name evidence="4" type="ORF">C7M61_001238</name>
</gene>
<dbReference type="GeneID" id="36564629"/>
<evidence type="ECO:0000256" key="2">
    <source>
        <dbReference type="ARBA" id="ARBA00023186"/>
    </source>
</evidence>
<keyword evidence="2" id="KW-0143">Chaperone</keyword>
<dbReference type="InterPro" id="IPR004640">
    <property type="entry name" value="HscB"/>
</dbReference>
<dbReference type="RefSeq" id="XP_024716252.1">
    <property type="nucleotide sequence ID" value="XM_024856653.1"/>
</dbReference>
<dbReference type="VEuPathDB" id="FungiDB:C7M61_001238"/>
<dbReference type="PANTHER" id="PTHR14021">
    <property type="entry name" value="IRON-SULFUR CLUSTER CO-CHAPERONE PROTEIN HSCB"/>
    <property type="match status" value="1"/>
</dbReference>
<dbReference type="STRING" id="418784.A0A2P7Z012"/>
<dbReference type="GO" id="GO:0005739">
    <property type="term" value="C:mitochondrion"/>
    <property type="evidence" value="ECO:0007669"/>
    <property type="project" value="TreeGrafter"/>
</dbReference>
<comment type="caution">
    <text evidence="4">The sequence shown here is derived from an EMBL/GenBank/DDBJ whole genome shotgun (WGS) entry which is preliminary data.</text>
</comment>
<evidence type="ECO:0000313" key="5">
    <source>
        <dbReference type="Proteomes" id="UP000241107"/>
    </source>
</evidence>
<reference evidence="4 5" key="1">
    <citation type="submission" date="2018-03" db="EMBL/GenBank/DDBJ databases">
        <title>Candida pseudohaemulonii genome assembly and annotation.</title>
        <authorList>
            <person name="Munoz J.F."/>
            <person name="Gade L.G."/>
            <person name="Chow N.A."/>
            <person name="Litvintseva A.P."/>
            <person name="Loparev V.N."/>
            <person name="Cuomo C.A."/>
        </authorList>
    </citation>
    <scope>NUCLEOTIDE SEQUENCE [LARGE SCALE GENOMIC DNA]</scope>
    <source>
        <strain evidence="4 5">B12108</strain>
    </source>
</reference>
<dbReference type="Gene3D" id="1.10.287.110">
    <property type="entry name" value="DnaJ domain"/>
    <property type="match status" value="1"/>
</dbReference>